<dbReference type="SUPFAM" id="SSF56219">
    <property type="entry name" value="DNase I-like"/>
    <property type="match status" value="1"/>
</dbReference>
<protein>
    <recommendedName>
        <fullName evidence="3">Endonuclease/exonuclease/phosphatase domain-containing protein</fullName>
    </recommendedName>
</protein>
<sequence length="410" mass="46251">MISLQLLRHGGIAHDWNVVMDGYVPFRKDRSVRQGGGVALYVREQLECIKFSPGADESVESLWVRIKGQADMGDTVVGVYYRPPDQEEEVDKAFYGQLEIASWSQAPVLLGVLNHPDICWKNNTVWHTQSRKFLQIIAESFLRQVVEKPMRRGVLLDLVLTNQEGLVEDVKVGGSLGCSDHEMAKAYLESSLARDIKDNKKGFCKYISSKRKIRENVGPLLNQMGVLVMDDTEKVSSLLRLALSNPRPWRNWRRVADTPEGCAAIHPDLDRLESWAERNLMRFNKGKYRVLHLGRNNPKYQYRLGVDLLENRSVKDLGVLVDDKLSMSQHCALVARRAKYPGVYWEECGQQVEQGDPPPLLGPSEVSSGVLCSVLGSSVQERQGATGEGPEEVTKMIRVWSISPLAHWLM</sequence>
<dbReference type="AlphaFoldDB" id="A0A3M0L226"/>
<gene>
    <name evidence="1" type="ORF">DUI87_03148</name>
</gene>
<dbReference type="PANTHER" id="PTHR33395:SF22">
    <property type="entry name" value="REVERSE TRANSCRIPTASE DOMAIN-CONTAINING PROTEIN"/>
    <property type="match status" value="1"/>
</dbReference>
<dbReference type="EMBL" id="QRBI01000094">
    <property type="protein sequence ID" value="RMC19589.1"/>
    <property type="molecule type" value="Genomic_DNA"/>
</dbReference>
<dbReference type="GO" id="GO:0007508">
    <property type="term" value="P:larval heart development"/>
    <property type="evidence" value="ECO:0007669"/>
    <property type="project" value="TreeGrafter"/>
</dbReference>
<evidence type="ECO:0000313" key="1">
    <source>
        <dbReference type="EMBL" id="RMC19589.1"/>
    </source>
</evidence>
<dbReference type="STRING" id="333673.A0A3M0L226"/>
<dbReference type="GO" id="GO:0031012">
    <property type="term" value="C:extracellular matrix"/>
    <property type="evidence" value="ECO:0007669"/>
    <property type="project" value="TreeGrafter"/>
</dbReference>
<comment type="caution">
    <text evidence="1">The sequence shown here is derived from an EMBL/GenBank/DDBJ whole genome shotgun (WGS) entry which is preliminary data.</text>
</comment>
<dbReference type="OrthoDB" id="6152807at2759"/>
<dbReference type="GO" id="GO:0061343">
    <property type="term" value="P:cell adhesion involved in heart morphogenesis"/>
    <property type="evidence" value="ECO:0007669"/>
    <property type="project" value="TreeGrafter"/>
</dbReference>
<reference evidence="1 2" key="1">
    <citation type="submission" date="2018-07" db="EMBL/GenBank/DDBJ databases">
        <title>A high quality draft genome assembly of the barn swallow (H. rustica rustica).</title>
        <authorList>
            <person name="Formenti G."/>
            <person name="Chiara M."/>
            <person name="Poveda L."/>
            <person name="Francoijs K.-J."/>
            <person name="Bonisoli-Alquati A."/>
            <person name="Canova L."/>
            <person name="Gianfranceschi L."/>
            <person name="Horner D.S."/>
            <person name="Saino N."/>
        </authorList>
    </citation>
    <scope>NUCLEOTIDE SEQUENCE [LARGE SCALE GENOMIC DNA]</scope>
    <source>
        <strain evidence="1">Chelidonia</strain>
        <tissue evidence="1">Blood</tissue>
    </source>
</reference>
<evidence type="ECO:0000313" key="2">
    <source>
        <dbReference type="Proteomes" id="UP000269221"/>
    </source>
</evidence>
<name>A0A3M0L226_HIRRU</name>
<organism evidence="1 2">
    <name type="scientific">Hirundo rustica rustica</name>
    <dbReference type="NCBI Taxonomy" id="333673"/>
    <lineage>
        <taxon>Eukaryota</taxon>
        <taxon>Metazoa</taxon>
        <taxon>Chordata</taxon>
        <taxon>Craniata</taxon>
        <taxon>Vertebrata</taxon>
        <taxon>Euteleostomi</taxon>
        <taxon>Archelosauria</taxon>
        <taxon>Archosauria</taxon>
        <taxon>Dinosauria</taxon>
        <taxon>Saurischia</taxon>
        <taxon>Theropoda</taxon>
        <taxon>Coelurosauria</taxon>
        <taxon>Aves</taxon>
        <taxon>Neognathae</taxon>
        <taxon>Neoaves</taxon>
        <taxon>Telluraves</taxon>
        <taxon>Australaves</taxon>
        <taxon>Passeriformes</taxon>
        <taxon>Sylvioidea</taxon>
        <taxon>Hirundinidae</taxon>
        <taxon>Hirundo</taxon>
    </lineage>
</organism>
<proteinExistence type="predicted"/>
<keyword evidence="2" id="KW-1185">Reference proteome</keyword>
<dbReference type="Proteomes" id="UP000269221">
    <property type="component" value="Unassembled WGS sequence"/>
</dbReference>
<dbReference type="InterPro" id="IPR036691">
    <property type="entry name" value="Endo/exonu/phosph_ase_sf"/>
</dbReference>
<dbReference type="PANTHER" id="PTHR33395">
    <property type="entry name" value="TRANSCRIPTASE, PUTATIVE-RELATED-RELATED"/>
    <property type="match status" value="1"/>
</dbReference>
<dbReference type="Gene3D" id="3.60.10.10">
    <property type="entry name" value="Endonuclease/exonuclease/phosphatase"/>
    <property type="match status" value="1"/>
</dbReference>
<evidence type="ECO:0008006" key="3">
    <source>
        <dbReference type="Google" id="ProtNLM"/>
    </source>
</evidence>
<accession>A0A3M0L226</accession>